<dbReference type="Proteomes" id="UP000324758">
    <property type="component" value="Unassembled WGS sequence"/>
</dbReference>
<evidence type="ECO:0000313" key="1">
    <source>
        <dbReference type="EMBL" id="TYL97146.1"/>
    </source>
</evidence>
<comment type="caution">
    <text evidence="1">The sequence shown here is derived from an EMBL/GenBank/DDBJ whole genome shotgun (WGS) entry which is preliminary data.</text>
</comment>
<evidence type="ECO:0000313" key="2">
    <source>
        <dbReference type="Proteomes" id="UP000324758"/>
    </source>
</evidence>
<sequence>MPDDGIVLLFCPTGQRLHRAFARPLPLAGEVAPKARVRVLSSWGSRLRRHPHPSPPPQAGEGVHLLLGNQASLISSR</sequence>
<proteinExistence type="predicted"/>
<reference evidence="1 2" key="1">
    <citation type="submission" date="2019-08" db="EMBL/GenBank/DDBJ databases">
        <title>Bradyrhizobium hipponensis sp. nov., a rhizobium isolated from a Lupinus angustifolius root nodule in Tunisia.</title>
        <authorList>
            <person name="Off K."/>
            <person name="Rejili M."/>
            <person name="Mars M."/>
            <person name="Brachmann A."/>
            <person name="Marin M."/>
        </authorList>
    </citation>
    <scope>NUCLEOTIDE SEQUENCE [LARGE SCALE GENOMIC DNA]</scope>
    <source>
        <strain evidence="1 2">CTAW71</strain>
    </source>
</reference>
<dbReference type="AlphaFoldDB" id="A0A5D3KIY4"/>
<accession>A0A5D3KIY4</accession>
<organism evidence="1 2">
    <name type="scientific">Bradyrhizobium rifense</name>
    <dbReference type="NCBI Taxonomy" id="515499"/>
    <lineage>
        <taxon>Bacteria</taxon>
        <taxon>Pseudomonadati</taxon>
        <taxon>Pseudomonadota</taxon>
        <taxon>Alphaproteobacteria</taxon>
        <taxon>Hyphomicrobiales</taxon>
        <taxon>Nitrobacteraceae</taxon>
        <taxon>Bradyrhizobium</taxon>
    </lineage>
</organism>
<keyword evidence="2" id="KW-1185">Reference proteome</keyword>
<name>A0A5D3KIY4_9BRAD</name>
<protein>
    <submittedName>
        <fullName evidence="1">Uncharacterized protein</fullName>
    </submittedName>
</protein>
<gene>
    <name evidence="1" type="ORF">FXB40_10240</name>
</gene>
<dbReference type="EMBL" id="VSSS01000016">
    <property type="protein sequence ID" value="TYL97146.1"/>
    <property type="molecule type" value="Genomic_DNA"/>
</dbReference>